<feature type="region of interest" description="Disordered" evidence="1">
    <location>
        <begin position="233"/>
        <end position="284"/>
    </location>
</feature>
<name>E3MH60_CAERE</name>
<reference evidence="2" key="1">
    <citation type="submission" date="2007-07" db="EMBL/GenBank/DDBJ databases">
        <title>PCAP assembly of the Caenorhabditis remanei genome.</title>
        <authorList>
            <consortium name="The Caenorhabditis remanei Sequencing Consortium"/>
            <person name="Wilson R.K."/>
        </authorList>
    </citation>
    <scope>NUCLEOTIDE SEQUENCE [LARGE SCALE GENOMIC DNA]</scope>
    <source>
        <strain evidence="2">PB4641</strain>
    </source>
</reference>
<dbReference type="InParanoid" id="E3MH60"/>
<evidence type="ECO:0000313" key="3">
    <source>
        <dbReference type="Proteomes" id="UP000008281"/>
    </source>
</evidence>
<keyword evidence="3" id="KW-1185">Reference proteome</keyword>
<evidence type="ECO:0000313" key="2">
    <source>
        <dbReference type="EMBL" id="EFP01770.1"/>
    </source>
</evidence>
<feature type="compositionally biased region" description="Polar residues" evidence="1">
    <location>
        <begin position="359"/>
        <end position="370"/>
    </location>
</feature>
<feature type="compositionally biased region" description="Acidic residues" evidence="1">
    <location>
        <begin position="1189"/>
        <end position="1209"/>
    </location>
</feature>
<dbReference type="AlphaFoldDB" id="E3MH60"/>
<feature type="region of interest" description="Disordered" evidence="1">
    <location>
        <begin position="812"/>
        <end position="837"/>
    </location>
</feature>
<protein>
    <submittedName>
        <fullName evidence="2">Uncharacterized protein</fullName>
    </submittedName>
</protein>
<dbReference type="OrthoDB" id="5911592at2759"/>
<accession>E3MH60</accession>
<feature type="region of interest" description="Disordered" evidence="1">
    <location>
        <begin position="407"/>
        <end position="437"/>
    </location>
</feature>
<feature type="region of interest" description="Disordered" evidence="1">
    <location>
        <begin position="1170"/>
        <end position="1209"/>
    </location>
</feature>
<proteinExistence type="predicted"/>
<feature type="compositionally biased region" description="Basic and acidic residues" evidence="1">
    <location>
        <begin position="991"/>
        <end position="1010"/>
    </location>
</feature>
<dbReference type="Proteomes" id="UP000008281">
    <property type="component" value="Unassembled WGS sequence"/>
</dbReference>
<feature type="compositionally biased region" description="Basic and acidic residues" evidence="1">
    <location>
        <begin position="815"/>
        <end position="827"/>
    </location>
</feature>
<feature type="compositionally biased region" description="Low complexity" evidence="1">
    <location>
        <begin position="1178"/>
        <end position="1188"/>
    </location>
</feature>
<dbReference type="OMA" id="ETHCANA"/>
<sequence length="1209" mass="139918">MSTESSFGYVQCSSCNEKITDQFWMLSENKFCSACHSKSLGSKTTKKKLPTCANKVCRTRLKYGSKLHPKTKEEVCLSCYCYYKRKGKDREVIRVRGDYKNRLAQVFTQEEPLQDNYLEKLQSMPTTVEVIKVNHMGGGSDQKLDSIEDFEKRPSDFNADLEDVALVNLEQLEFSIEEKFDVFVSDKLRRNFITSDHLAYSQHNELSKTENAPEASPLKSNFDEFKEDRGFESFKDGDGHLSPTPEIDKDDDVSDSDSSPYSSTSLESSESSEDSTDSESDDENYTMERTLEASSTVTQDNKALSPTFCSIPSFHSILIPDTKSGSFREDVTRPVGRMNTAEDSMEVDIPVQLELKEPANNTQITHENPTQEPPKENEYKTVCYDPQSEVPIGKKIMSAIDEVAEYNESEEQAPELISSKSIPSSKRRTKSPDKEENIGISYKEKTCANTFCKQPLFSKKKYFHPVTKVKICRTCYDYYRRNERDRDVTIMRRRREKHETNCANVYCKQPLLPKRNARHPVTQERICQTCCMYYKRNGKDRGFTTLKIREREKDGKSKIIEIFFFPISFPFSCANMFCQRLCTDLTFAYKHLWLLKKLLWMTPFLNYWIVQNYIDTILNCCSIPSCHSLLPLDSTAFHLPSTGMLVCSDCYKLYLKNEYERVIAAERGAVNKKSECNLSLQEDCKSSVENLEEDSMEVESPVEQWNMPAVNTQMYHVPNLSNTTLQCSEEYNSIPPYRYQESNVVCNDNAYQIPSYQPEIYLSSRGVDFSENSAEAITYTTLEPASSSTCPLEAPITDNPVNSCQEETIAYPPEMQERETESDKNSETQEPQNKNIQEGQKCANNVCKSALFPQKGRTHPVTKEKICKPCYDYRRKSGKDRKVIVTRRKREEHETHCANAYCKKPLLPKQNALHPVTQKRVCKTCYDYHKNTGKDRKVIVTRRQREKHETHCANAYCKQPLIPKKNALHPVTQERVCQNSKTQEPQSETIHPNKTDDPYKKRPKQKFSDGEKCTNTVCQQLLLPKHFRPHPVTKEKICIHCYYHYKKYGKDREVIITHRKREKHETNCTNTICKQPLKRTYRHPVTQKIICPACLSYYQRNGRDREVIKTRRKKEQHETHCANKFCKKFLLPKRSVVHPVTKERICDNCYHYYKRNGSDREVIAEKVKKVDRDRYESGSDTMSISSDDSSIEESSESDCESDSTETDCE</sequence>
<feature type="region of interest" description="Disordered" evidence="1">
    <location>
        <begin position="358"/>
        <end position="378"/>
    </location>
</feature>
<organism evidence="3">
    <name type="scientific">Caenorhabditis remanei</name>
    <name type="common">Caenorhabditis vulgaris</name>
    <dbReference type="NCBI Taxonomy" id="31234"/>
    <lineage>
        <taxon>Eukaryota</taxon>
        <taxon>Metazoa</taxon>
        <taxon>Ecdysozoa</taxon>
        <taxon>Nematoda</taxon>
        <taxon>Chromadorea</taxon>
        <taxon>Rhabditida</taxon>
        <taxon>Rhabditina</taxon>
        <taxon>Rhabditomorpha</taxon>
        <taxon>Rhabditoidea</taxon>
        <taxon>Rhabditidae</taxon>
        <taxon>Peloderinae</taxon>
        <taxon>Caenorhabditis</taxon>
    </lineage>
</organism>
<evidence type="ECO:0000256" key="1">
    <source>
        <dbReference type="SAM" id="MobiDB-lite"/>
    </source>
</evidence>
<gene>
    <name evidence="2" type="ORF">CRE_23521</name>
</gene>
<feature type="compositionally biased region" description="Acidic residues" evidence="1">
    <location>
        <begin position="270"/>
        <end position="284"/>
    </location>
</feature>
<feature type="compositionally biased region" description="Polar residues" evidence="1">
    <location>
        <begin position="828"/>
        <end position="837"/>
    </location>
</feature>
<feature type="region of interest" description="Disordered" evidence="1">
    <location>
        <begin position="976"/>
        <end position="1010"/>
    </location>
</feature>
<feature type="compositionally biased region" description="Polar residues" evidence="1">
    <location>
        <begin position="976"/>
        <end position="990"/>
    </location>
</feature>
<dbReference type="HOGENOM" id="CLU_277601_0_0_1"/>
<dbReference type="EMBL" id="DS268444">
    <property type="protein sequence ID" value="EFP01770.1"/>
    <property type="molecule type" value="Genomic_DNA"/>
</dbReference>
<feature type="compositionally biased region" description="Low complexity" evidence="1">
    <location>
        <begin position="256"/>
        <end position="269"/>
    </location>
</feature>